<dbReference type="Gene3D" id="3.90.1200.10">
    <property type="match status" value="1"/>
</dbReference>
<dbReference type="Proteomes" id="UP000334019">
    <property type="component" value="Chromosome"/>
</dbReference>
<dbReference type="Pfam" id="PF01636">
    <property type="entry name" value="APH"/>
    <property type="match status" value="1"/>
</dbReference>
<evidence type="ECO:0000259" key="1">
    <source>
        <dbReference type="Pfam" id="PF01636"/>
    </source>
</evidence>
<proteinExistence type="predicted"/>
<evidence type="ECO:0000313" key="2">
    <source>
        <dbReference type="EMBL" id="QGG96185.1"/>
    </source>
</evidence>
<dbReference type="EMBL" id="CP045851">
    <property type="protein sequence ID" value="QGG96185.1"/>
    <property type="molecule type" value="Genomic_DNA"/>
</dbReference>
<evidence type="ECO:0000313" key="3">
    <source>
        <dbReference type="Proteomes" id="UP000334019"/>
    </source>
</evidence>
<dbReference type="KEGG" id="atq:GH723_14340"/>
<organism evidence="2 3">
    <name type="scientific">Actinomarinicola tropica</name>
    <dbReference type="NCBI Taxonomy" id="2789776"/>
    <lineage>
        <taxon>Bacteria</taxon>
        <taxon>Bacillati</taxon>
        <taxon>Actinomycetota</taxon>
        <taxon>Acidimicrobiia</taxon>
        <taxon>Acidimicrobiales</taxon>
        <taxon>Iamiaceae</taxon>
        <taxon>Actinomarinicola</taxon>
    </lineage>
</organism>
<accession>A0A5Q2RSK6</accession>
<dbReference type="RefSeq" id="WP_153760291.1">
    <property type="nucleotide sequence ID" value="NZ_CP045851.1"/>
</dbReference>
<sequence length="316" mass="34391">MDDREAHLRRLRAAPPTDGLARMAEALGGPGTRVERVRRLRGGLACATHAVRLSDGRDLVVKRSLAGARSLRMEHQALVVAEGCAVTTPDPVALDDAGAWFGRPALVMTRVPGRADLHDGRRGAWIGDLAEAMAAVHATPLPDPLPDALARRHAWESWGSPRGEHLRPTPLVERALVVAAQLRTDLAADPPATALVHHDLHPGNATWRRGRLVGLVDWAEARRGPAVADVAYCAVDLATSHGERAADDLVAAYRSVTGDPLDDLDRWRVLWTLNAMRWIPWWQAGYAELGLAHVPMATLRRRLRRTLARQVAAVGP</sequence>
<dbReference type="PANTHER" id="PTHR21310">
    <property type="entry name" value="AMINOGLYCOSIDE PHOSPHOTRANSFERASE-RELATED-RELATED"/>
    <property type="match status" value="1"/>
</dbReference>
<dbReference type="AlphaFoldDB" id="A0A5Q2RSK6"/>
<keyword evidence="2" id="KW-0808">Transferase</keyword>
<dbReference type="InterPro" id="IPR051678">
    <property type="entry name" value="AGP_Transferase"/>
</dbReference>
<dbReference type="SUPFAM" id="SSF56112">
    <property type="entry name" value="Protein kinase-like (PK-like)"/>
    <property type="match status" value="1"/>
</dbReference>
<gene>
    <name evidence="2" type="ORF">GH723_14340</name>
</gene>
<name>A0A5Q2RSK6_9ACTN</name>
<protein>
    <submittedName>
        <fullName evidence="2">Phosphotransferase</fullName>
    </submittedName>
</protein>
<keyword evidence="3" id="KW-1185">Reference proteome</keyword>
<feature type="domain" description="Aminoglycoside phosphotransferase" evidence="1">
    <location>
        <begin position="37"/>
        <end position="264"/>
    </location>
</feature>
<dbReference type="InterPro" id="IPR002575">
    <property type="entry name" value="Aminoglycoside_PTrfase"/>
</dbReference>
<dbReference type="Gene3D" id="3.30.200.20">
    <property type="entry name" value="Phosphorylase Kinase, domain 1"/>
    <property type="match status" value="1"/>
</dbReference>
<dbReference type="InterPro" id="IPR011009">
    <property type="entry name" value="Kinase-like_dom_sf"/>
</dbReference>
<dbReference type="GO" id="GO:0016740">
    <property type="term" value="F:transferase activity"/>
    <property type="evidence" value="ECO:0007669"/>
    <property type="project" value="UniProtKB-KW"/>
</dbReference>
<reference evidence="2 3" key="1">
    <citation type="submission" date="2019-11" db="EMBL/GenBank/DDBJ databases">
        <authorList>
            <person name="He Y."/>
        </authorList>
    </citation>
    <scope>NUCLEOTIDE SEQUENCE [LARGE SCALE GENOMIC DNA]</scope>
    <source>
        <strain evidence="2 3">SCSIO 58843</strain>
    </source>
</reference>